<dbReference type="SUPFAM" id="SSF140996">
    <property type="entry name" value="Hermes dimerisation domain"/>
    <property type="match status" value="1"/>
</dbReference>
<proteinExistence type="predicted"/>
<reference evidence="3 4" key="1">
    <citation type="submission" date="2022-01" db="EMBL/GenBank/DDBJ databases">
        <authorList>
            <person name="Xiong W."/>
            <person name="Schranz E."/>
        </authorList>
    </citation>
    <scope>NUCLEOTIDE SEQUENCE [LARGE SCALE GENOMIC DNA]</scope>
</reference>
<sequence length="552" mass="63373">MDITNDGTVTSECEFVSENEVATNTKRKKRKNQQGSNKKDDAKPPRPAPPSTSEAPDHMKRKRSIWWKHFEKTEVVDVAECIHYHRRIGCASVNGTTPLKNHVIGCKQNPENIDKKQKLIDLESKTCISDDGSTETTTVPRLWEFNPEVIRRALARMLIVDELPFSFVEREGFRYFCKVMNAHFNVPSRSTATRDCYSTFIKERKRSSPARLQKFKACIEEEKIESMSLVSMDVDTRWNSTFLMLESALKFKKAFSNLLLKDSNCEKELKKCEGGLISEADWTNMVLLSIQTCPLRPWHKKCKRNIRSIGGDADKLNQFLFIAGVLDPRRKWKYIEWVVAENFNKDSAAIFLIKLEHNMRSLFDMYHSAMPQKEHDEVSSISSTSVSNAMWGNDVMDIDAMMTKRFEMAMGSSETTTRKTELDKYLGEDREPMDLHFDILTWWKVQRCRYPILSKMARDILAIPVSTVASESAFSTGGRVLDCFRTALTPRMVEALVCTQDWTRTSYNPVMVDDLLLEIEKIEEGLNDLTLEQPTIIIDETVDETSGITDLT</sequence>
<dbReference type="Proteomes" id="UP001157418">
    <property type="component" value="Unassembled WGS sequence"/>
</dbReference>
<dbReference type="Pfam" id="PF05699">
    <property type="entry name" value="Dimer_Tnp_hAT"/>
    <property type="match status" value="1"/>
</dbReference>
<gene>
    <name evidence="3" type="ORF">LVIROSA_LOCUS5395</name>
</gene>
<dbReference type="AlphaFoldDB" id="A0AAU9LZ99"/>
<protein>
    <recommendedName>
        <fullName evidence="2">HAT C-terminal dimerisation domain-containing protein</fullName>
    </recommendedName>
</protein>
<dbReference type="EMBL" id="CAKMRJ010000113">
    <property type="protein sequence ID" value="CAH1417738.1"/>
    <property type="molecule type" value="Genomic_DNA"/>
</dbReference>
<evidence type="ECO:0000313" key="4">
    <source>
        <dbReference type="Proteomes" id="UP001157418"/>
    </source>
</evidence>
<dbReference type="SUPFAM" id="SSF53098">
    <property type="entry name" value="Ribonuclease H-like"/>
    <property type="match status" value="1"/>
</dbReference>
<dbReference type="InterPro" id="IPR012337">
    <property type="entry name" value="RNaseH-like_sf"/>
</dbReference>
<evidence type="ECO:0000256" key="1">
    <source>
        <dbReference type="SAM" id="MobiDB-lite"/>
    </source>
</evidence>
<dbReference type="GO" id="GO:0046983">
    <property type="term" value="F:protein dimerization activity"/>
    <property type="evidence" value="ECO:0007669"/>
    <property type="project" value="InterPro"/>
</dbReference>
<keyword evidence="4" id="KW-1185">Reference proteome</keyword>
<organism evidence="3 4">
    <name type="scientific">Lactuca virosa</name>
    <dbReference type="NCBI Taxonomy" id="75947"/>
    <lineage>
        <taxon>Eukaryota</taxon>
        <taxon>Viridiplantae</taxon>
        <taxon>Streptophyta</taxon>
        <taxon>Embryophyta</taxon>
        <taxon>Tracheophyta</taxon>
        <taxon>Spermatophyta</taxon>
        <taxon>Magnoliopsida</taxon>
        <taxon>eudicotyledons</taxon>
        <taxon>Gunneridae</taxon>
        <taxon>Pentapetalae</taxon>
        <taxon>asterids</taxon>
        <taxon>campanulids</taxon>
        <taxon>Asterales</taxon>
        <taxon>Asteraceae</taxon>
        <taxon>Cichorioideae</taxon>
        <taxon>Cichorieae</taxon>
        <taxon>Lactucinae</taxon>
        <taxon>Lactuca</taxon>
    </lineage>
</organism>
<dbReference type="InterPro" id="IPR008906">
    <property type="entry name" value="HATC_C_dom"/>
</dbReference>
<dbReference type="InterPro" id="IPR052035">
    <property type="entry name" value="ZnF_BED_domain_contain"/>
</dbReference>
<accession>A0AAU9LZ99</accession>
<evidence type="ECO:0000313" key="3">
    <source>
        <dbReference type="EMBL" id="CAH1417738.1"/>
    </source>
</evidence>
<feature type="region of interest" description="Disordered" evidence="1">
    <location>
        <begin position="1"/>
        <end position="60"/>
    </location>
</feature>
<dbReference type="SMART" id="SM00614">
    <property type="entry name" value="ZnF_BED"/>
    <property type="match status" value="1"/>
</dbReference>
<feature type="compositionally biased region" description="Polar residues" evidence="1">
    <location>
        <begin position="1"/>
        <end position="11"/>
    </location>
</feature>
<comment type="caution">
    <text evidence="3">The sequence shown here is derived from an EMBL/GenBank/DDBJ whole genome shotgun (WGS) entry which is preliminary data.</text>
</comment>
<evidence type="ECO:0000259" key="2">
    <source>
        <dbReference type="Pfam" id="PF05699"/>
    </source>
</evidence>
<dbReference type="PANTHER" id="PTHR46481">
    <property type="entry name" value="ZINC FINGER BED DOMAIN-CONTAINING PROTEIN 4"/>
    <property type="match status" value="1"/>
</dbReference>
<dbReference type="PANTHER" id="PTHR46481:SF8">
    <property type="entry name" value="ZINC FINGER BED DOMAIN-CONTAINING PROTEIN RICESLEEPER 1-LIKE"/>
    <property type="match status" value="1"/>
</dbReference>
<name>A0AAU9LZ99_9ASTR</name>
<feature type="domain" description="HAT C-terminal dimerisation" evidence="2">
    <location>
        <begin position="421"/>
        <end position="502"/>
    </location>
</feature>